<sequence length="54" mass="5825">MGWDLSAWSIRNPIPTIVLFLVLTIAGVASLQNLGIALDPNIDIPTVQVRVSKP</sequence>
<keyword evidence="1" id="KW-0472">Membrane</keyword>
<keyword evidence="3" id="KW-1185">Reference proteome</keyword>
<accession>A0ABY3PSG8</accession>
<evidence type="ECO:0000256" key="1">
    <source>
        <dbReference type="SAM" id="Phobius"/>
    </source>
</evidence>
<dbReference type="Gene3D" id="3.30.70.1430">
    <property type="entry name" value="Multidrug efflux transporter AcrB pore domain"/>
    <property type="match status" value="1"/>
</dbReference>
<dbReference type="Proteomes" id="UP001054846">
    <property type="component" value="Chromosome"/>
</dbReference>
<evidence type="ECO:0000313" key="3">
    <source>
        <dbReference type="Proteomes" id="UP001054846"/>
    </source>
</evidence>
<proteinExistence type="predicted"/>
<reference evidence="2 3" key="1">
    <citation type="journal article" date="2021" name="Genome Biol. Evol.">
        <title>Complete Genome Sequencing of a Novel Gloeobacter Species from a Waterfall Cave in Mexico.</title>
        <authorList>
            <person name="Saw J.H."/>
            <person name="Cardona T."/>
            <person name="Montejano G."/>
        </authorList>
    </citation>
    <scope>NUCLEOTIDE SEQUENCE [LARGE SCALE GENOMIC DNA]</scope>
    <source>
        <strain evidence="2">MG652769</strain>
    </source>
</reference>
<feature type="transmembrane region" description="Helical" evidence="1">
    <location>
        <begin position="12"/>
        <end position="31"/>
    </location>
</feature>
<protein>
    <submittedName>
        <fullName evidence="2">Efflux RND transporter permease subunit</fullName>
    </submittedName>
</protein>
<dbReference type="PRINTS" id="PR00702">
    <property type="entry name" value="ACRIFLAVINRP"/>
</dbReference>
<name>A0ABY3PSG8_9CYAN</name>
<dbReference type="EMBL" id="CP063845">
    <property type="protein sequence ID" value="UFP96479.1"/>
    <property type="molecule type" value="Genomic_DNA"/>
</dbReference>
<dbReference type="Pfam" id="PF00873">
    <property type="entry name" value="ACR_tran"/>
    <property type="match status" value="1"/>
</dbReference>
<organism evidence="2 3">
    <name type="scientific">Gloeobacter morelensis MG652769</name>
    <dbReference type="NCBI Taxonomy" id="2781736"/>
    <lineage>
        <taxon>Bacteria</taxon>
        <taxon>Bacillati</taxon>
        <taxon>Cyanobacteriota</taxon>
        <taxon>Cyanophyceae</taxon>
        <taxon>Gloeobacterales</taxon>
        <taxon>Gloeobacteraceae</taxon>
        <taxon>Gloeobacter</taxon>
        <taxon>Gloeobacter morelensis</taxon>
    </lineage>
</organism>
<gene>
    <name evidence="2" type="ORF">ISF26_09805</name>
</gene>
<evidence type="ECO:0000313" key="2">
    <source>
        <dbReference type="EMBL" id="UFP96479.1"/>
    </source>
</evidence>
<keyword evidence="1" id="KW-0812">Transmembrane</keyword>
<dbReference type="InterPro" id="IPR001036">
    <property type="entry name" value="Acrflvin-R"/>
</dbReference>
<keyword evidence="1" id="KW-1133">Transmembrane helix</keyword>
<dbReference type="Gene3D" id="1.20.1640.10">
    <property type="entry name" value="Multidrug efflux transporter AcrB transmembrane domain"/>
    <property type="match status" value="1"/>
</dbReference>
<dbReference type="RefSeq" id="WP_230843715.1">
    <property type="nucleotide sequence ID" value="NZ_CP063845.1"/>
</dbReference>